<name>A0A2T0ZYB2_9ACTN</name>
<dbReference type="Proteomes" id="UP000237752">
    <property type="component" value="Unassembled WGS sequence"/>
</dbReference>
<keyword evidence="6" id="KW-1185">Reference proteome</keyword>
<reference evidence="5 6" key="1">
    <citation type="submission" date="2018-03" db="EMBL/GenBank/DDBJ databases">
        <title>Genomic Encyclopedia of Archaeal and Bacterial Type Strains, Phase II (KMG-II): from individual species to whole genera.</title>
        <authorList>
            <person name="Goeker M."/>
        </authorList>
    </citation>
    <scope>NUCLEOTIDE SEQUENCE [LARGE SCALE GENOMIC DNA]</scope>
    <source>
        <strain evidence="5 6">DSM 100065</strain>
    </source>
</reference>
<dbReference type="InterPro" id="IPR018193">
    <property type="entry name" value="Glyc_kinase_flavodox-like_fold"/>
</dbReference>
<evidence type="ECO:0000256" key="3">
    <source>
        <dbReference type="ARBA" id="ARBA00022777"/>
    </source>
</evidence>
<dbReference type="InterPro" id="IPR036129">
    <property type="entry name" value="Glycerate_kinase_sf"/>
</dbReference>
<evidence type="ECO:0000256" key="2">
    <source>
        <dbReference type="ARBA" id="ARBA00022679"/>
    </source>
</evidence>
<organism evidence="5 6">
    <name type="scientific">Antricoccus suffuscus</name>
    <dbReference type="NCBI Taxonomy" id="1629062"/>
    <lineage>
        <taxon>Bacteria</taxon>
        <taxon>Bacillati</taxon>
        <taxon>Actinomycetota</taxon>
        <taxon>Actinomycetes</taxon>
        <taxon>Geodermatophilales</taxon>
        <taxon>Antricoccaceae</taxon>
        <taxon>Antricoccus</taxon>
    </lineage>
</organism>
<comment type="similarity">
    <text evidence="1 4">Belongs to the glycerate kinase type-1 family.</text>
</comment>
<dbReference type="Gene3D" id="3.40.50.10350">
    <property type="entry name" value="Glycerate kinase, domain 1"/>
    <property type="match status" value="1"/>
</dbReference>
<sequence>MAPDSFGETMTARIAAEAIHRGWLRVRPDDEIVLRPMSDGGPGFIDAVSSSQAGRLIDVPTTDPLGRPVTAQVFVSEEGPAYVESAQAAGLHLLAPAERDPRVTSSYGVGAMLLAAAEAGATVIYVGLGGSGTNDGGAGMLAAVGIVGYDAAGSALPPGALPLIALDHFDGFPLLRRSRVVAASDVDNPLLGINGASAIFGPQKGADRGVVQQLDIALSRFAEIAVRDIPPAPDNLAALPGAGAAGGLGAAIFALNGRRESGIQIVMDAVRFGTALESAQLVVTGEGKFDEQTLAGKVAVGVAGAAREYAVPCVAVAGQVDLGRRRAAAYGFDAEYSMAERAGSISRAMDEPVATLEMLAETVAKDWSR</sequence>
<gene>
    <name evidence="5" type="ORF">CLV47_11073</name>
</gene>
<keyword evidence="3 4" id="KW-0418">Kinase</keyword>
<evidence type="ECO:0000313" key="6">
    <source>
        <dbReference type="Proteomes" id="UP000237752"/>
    </source>
</evidence>
<dbReference type="EMBL" id="PVUE01000010">
    <property type="protein sequence ID" value="PRZ41346.1"/>
    <property type="molecule type" value="Genomic_DNA"/>
</dbReference>
<dbReference type="GO" id="GO:0008887">
    <property type="term" value="F:glycerate kinase activity"/>
    <property type="evidence" value="ECO:0007669"/>
    <property type="project" value="UniProtKB-UniRule"/>
</dbReference>
<keyword evidence="2 4" id="KW-0808">Transferase</keyword>
<dbReference type="PANTHER" id="PTHR21599">
    <property type="entry name" value="GLYCERATE KINASE"/>
    <property type="match status" value="1"/>
</dbReference>
<accession>A0A2T0ZYB2</accession>
<dbReference type="InterPro" id="IPR004381">
    <property type="entry name" value="Glycerate_kinase"/>
</dbReference>
<evidence type="ECO:0000313" key="5">
    <source>
        <dbReference type="EMBL" id="PRZ41346.1"/>
    </source>
</evidence>
<dbReference type="AlphaFoldDB" id="A0A2T0ZYB2"/>
<proteinExistence type="inferred from homology"/>
<dbReference type="PIRSF" id="PIRSF006078">
    <property type="entry name" value="GlxK"/>
    <property type="match status" value="1"/>
</dbReference>
<comment type="caution">
    <text evidence="5">The sequence shown here is derived from an EMBL/GenBank/DDBJ whole genome shotgun (WGS) entry which is preliminary data.</text>
</comment>
<dbReference type="InterPro" id="IPR018197">
    <property type="entry name" value="Glycerate_kinase_RE-like"/>
</dbReference>
<dbReference type="GO" id="GO:0031388">
    <property type="term" value="P:organic acid phosphorylation"/>
    <property type="evidence" value="ECO:0007669"/>
    <property type="project" value="UniProtKB-UniRule"/>
</dbReference>
<dbReference type="PANTHER" id="PTHR21599:SF0">
    <property type="entry name" value="GLYCERATE KINASE"/>
    <property type="match status" value="1"/>
</dbReference>
<dbReference type="Pfam" id="PF02595">
    <property type="entry name" value="Gly_kinase"/>
    <property type="match status" value="1"/>
</dbReference>
<evidence type="ECO:0000256" key="4">
    <source>
        <dbReference type="PIRNR" id="PIRNR006078"/>
    </source>
</evidence>
<protein>
    <submittedName>
        <fullName evidence="5">Glycerate kinase</fullName>
    </submittedName>
</protein>
<dbReference type="SUPFAM" id="SSF110738">
    <property type="entry name" value="Glycerate kinase I"/>
    <property type="match status" value="1"/>
</dbReference>
<dbReference type="Gene3D" id="3.90.1510.10">
    <property type="entry name" value="Glycerate kinase, domain 2"/>
    <property type="match status" value="1"/>
</dbReference>
<dbReference type="NCBIfam" id="TIGR00045">
    <property type="entry name" value="glycerate kinase"/>
    <property type="match status" value="1"/>
</dbReference>
<dbReference type="RefSeq" id="WP_202862559.1">
    <property type="nucleotide sequence ID" value="NZ_PVUE01000010.1"/>
</dbReference>
<evidence type="ECO:0000256" key="1">
    <source>
        <dbReference type="ARBA" id="ARBA00006284"/>
    </source>
</evidence>